<dbReference type="RefSeq" id="WP_209552041.1">
    <property type="nucleotide sequence ID" value="NZ_QFAY01000033.1"/>
</dbReference>
<proteinExistence type="predicted"/>
<feature type="transmembrane region" description="Helical" evidence="1">
    <location>
        <begin position="167"/>
        <end position="189"/>
    </location>
</feature>
<evidence type="ECO:0000313" key="2">
    <source>
        <dbReference type="EMBL" id="MBP2622067.1"/>
    </source>
</evidence>
<accession>A0ABS5AZR0</accession>
<feature type="transmembrane region" description="Helical" evidence="1">
    <location>
        <begin position="108"/>
        <end position="129"/>
    </location>
</feature>
<keyword evidence="1" id="KW-0812">Transmembrane</keyword>
<name>A0ABS5AZR0_9STRE</name>
<keyword evidence="1" id="KW-1133">Transmembrane helix</keyword>
<dbReference type="PANTHER" id="PTHR40076">
    <property type="entry name" value="MEMBRANE PROTEIN-RELATED"/>
    <property type="match status" value="1"/>
</dbReference>
<protein>
    <recommendedName>
        <fullName evidence="4">Integral membrane protein</fullName>
    </recommendedName>
</protein>
<feature type="transmembrane region" description="Helical" evidence="1">
    <location>
        <begin position="68"/>
        <end position="88"/>
    </location>
</feature>
<dbReference type="Pfam" id="PF06161">
    <property type="entry name" value="DUF975"/>
    <property type="match status" value="1"/>
</dbReference>
<dbReference type="PANTHER" id="PTHR40076:SF1">
    <property type="entry name" value="MEMBRANE PROTEIN"/>
    <property type="match status" value="1"/>
</dbReference>
<evidence type="ECO:0008006" key="4">
    <source>
        <dbReference type="Google" id="ProtNLM"/>
    </source>
</evidence>
<gene>
    <name evidence="2" type="ORF">DHL47_12220</name>
</gene>
<feature type="transmembrane region" description="Helical" evidence="1">
    <location>
        <begin position="20"/>
        <end position="38"/>
    </location>
</feature>
<evidence type="ECO:0000313" key="3">
    <source>
        <dbReference type="Proteomes" id="UP001519349"/>
    </source>
</evidence>
<reference evidence="2 3" key="1">
    <citation type="submission" date="2018-05" db="EMBL/GenBank/DDBJ databases">
        <title>Draft genome sequence of Streptococcus panodentis CCUG 70867T.</title>
        <authorList>
            <person name="Salva-Serra F."/>
            <person name="Mendez V."/>
            <person name="Jaen-Luchoro D."/>
            <person name="Gonzales-Siles L."/>
            <person name="Karlsson R."/>
            <person name="Engstrom-Jakobsson H."/>
            <person name="Busquets A."/>
            <person name="Gomila M."/>
            <person name="Pineiro-Iglesias B."/>
            <person name="Bennasar-Figueras A."/>
            <person name="Seeger M."/>
            <person name="Moore E."/>
        </authorList>
    </citation>
    <scope>NUCLEOTIDE SEQUENCE [LARGE SCALE GENOMIC DNA]</scope>
    <source>
        <strain evidence="2 3">CCUG 70867</strain>
    </source>
</reference>
<feature type="transmembrane region" description="Helical" evidence="1">
    <location>
        <begin position="233"/>
        <end position="261"/>
    </location>
</feature>
<keyword evidence="1" id="KW-0472">Membrane</keyword>
<dbReference type="EMBL" id="QFAY01000033">
    <property type="protein sequence ID" value="MBP2622067.1"/>
    <property type="molecule type" value="Genomic_DNA"/>
</dbReference>
<sequence length="279" mass="31689">MNLQEIRAEARSIRSQTRGIFLLFTGPTLISIISYLLALDLNLREIIPALSFQQTIVFLASREIGPRIIQFILTLLFLSASFSLMEVVRKKREEVGFSDINRIFSKPLFGPIFATMLVKQLLLLLWNALTLAGLLLTTFNSYKTISIYNRIPNPSSLTSQSPEVLEILQYAPGMFLGLLLMAAGTAVFIPQAYAYSQTDYILYDQLHAGTYKGPFQVLRQSRRLMKGCKWDRFLLDLSFIGWYILIGLTYGIAGITVYPYISAAQVLFYEKIRQEKKLG</sequence>
<evidence type="ECO:0000256" key="1">
    <source>
        <dbReference type="SAM" id="Phobius"/>
    </source>
</evidence>
<dbReference type="Proteomes" id="UP001519349">
    <property type="component" value="Unassembled WGS sequence"/>
</dbReference>
<dbReference type="InterPro" id="IPR010380">
    <property type="entry name" value="DUF975"/>
</dbReference>
<keyword evidence="3" id="KW-1185">Reference proteome</keyword>
<organism evidence="2 3">
    <name type="scientific">Streptococcus panodentis</name>
    <dbReference type="NCBI Taxonomy" id="1581472"/>
    <lineage>
        <taxon>Bacteria</taxon>
        <taxon>Bacillati</taxon>
        <taxon>Bacillota</taxon>
        <taxon>Bacilli</taxon>
        <taxon>Lactobacillales</taxon>
        <taxon>Streptococcaceae</taxon>
        <taxon>Streptococcus</taxon>
    </lineage>
</organism>
<comment type="caution">
    <text evidence="2">The sequence shown here is derived from an EMBL/GenBank/DDBJ whole genome shotgun (WGS) entry which is preliminary data.</text>
</comment>